<keyword evidence="7" id="KW-0472">Membrane</keyword>
<evidence type="ECO:0000256" key="6">
    <source>
        <dbReference type="ARBA" id="ARBA00022729"/>
    </source>
</evidence>
<sequence>MHQVANNSPRFRLSGAHILSVLISVALFRPDCALSAELQFNTDMLDIKERENINIQQFSQKGYILPGTYPMVVYLNQSELPEQDITFLAPENDPAGSEACITPALVEQWGLRPDAQKKLSWWHNGQCLTLSSLEGAEARGDLGNSALRINLPQAYLEYSSPDWDPPARWDEGVPGVLFDYNLYAQASRQQASGSKYYNLSGNGTSGANVGPWRVRADWQASHVQNSTGMSDTRWDWSRFYAYRALPHLRAQLSLGENYLYSDVFDSFRFTGVSLNSNDNMLPPNLRGYAPEVTGIAKTNAKVVISQQGRVIYETHVATGPFRIQDINDAVNGTLDVRVEEQDGTVQKFTVNTASVPYLTRPGRVRYKLATGRPSDFRHHINGPTFAAGEYSWGINNGWSLYGGGIASARYGAVSVGLGRDLLFLGALSFDATQSQAKLPHTGTQSGRSYRLSYSKRFEEYDSQVTFAGYRFSQRNFMTMGDYLNAQRDARRNGRNKEMYTVTLNKSFRDLGVTAYLSYTHQSYWNRPASDNFSLSMSRYFDIGRLKNVSVSLAAYRNKFNKVTDDGAYISLSFPFGNSSNISYSADVKRDDTSHDVSYYDRVNENSSYQLRAGHSRRGNSMGGYVSHHGDIADTTASINYQEWQYSSLSVSAQGGAVLTPEGGALHRNMMLGGTRLLVDTSGVPDVPVRGFGAPVYTNRFGKAVISDVNSYYRSSARIDFGKLDDNAEATRSVVQTTLTEGAIGYRRFNVIAGAKAMAIIRLADGSVPPFGASVMNSKKQETGIIYDQGNIYLSGVHPAERMDVSWNGQVQCSVTLPATLPDDLYSGLLLPCLREDEKI</sequence>
<feature type="domain" description="PapC-like C-terminal" evidence="9">
    <location>
        <begin position="760"/>
        <end position="815"/>
    </location>
</feature>
<evidence type="ECO:0000256" key="5">
    <source>
        <dbReference type="ARBA" id="ARBA00022692"/>
    </source>
</evidence>
<comment type="similarity">
    <text evidence="2">Belongs to the fimbrial export usher family.</text>
</comment>
<evidence type="ECO:0000259" key="10">
    <source>
        <dbReference type="Pfam" id="PF13954"/>
    </source>
</evidence>
<dbReference type="InterPro" id="IPR042186">
    <property type="entry name" value="FimD_plug_dom"/>
</dbReference>
<dbReference type="Proteomes" id="UP000319715">
    <property type="component" value="Unassembled WGS sequence"/>
</dbReference>
<reference evidence="11 12" key="1">
    <citation type="submission" date="2019-06" db="EMBL/GenBank/DDBJ databases">
        <title>Pantoea dispersa Assembly.</title>
        <authorList>
            <person name="Wang J."/>
        </authorList>
    </citation>
    <scope>NUCLEOTIDE SEQUENCE [LARGE SCALE GENOMIC DNA]</scope>
    <source>
        <strain evidence="12">bio</strain>
    </source>
</reference>
<feature type="domain" description="PapC N-terminal" evidence="10">
    <location>
        <begin position="39"/>
        <end position="183"/>
    </location>
</feature>
<keyword evidence="5" id="KW-0812">Transmembrane</keyword>
<accession>A0ABY2ZX86</accession>
<protein>
    <submittedName>
        <fullName evidence="11">Outer membrane usher protein</fullName>
    </submittedName>
</protein>
<dbReference type="Pfam" id="PF13954">
    <property type="entry name" value="PapC_N"/>
    <property type="match status" value="1"/>
</dbReference>
<evidence type="ECO:0000256" key="4">
    <source>
        <dbReference type="ARBA" id="ARBA00022452"/>
    </source>
</evidence>
<dbReference type="InterPro" id="IPR025949">
    <property type="entry name" value="PapC-like_C"/>
</dbReference>
<evidence type="ECO:0000313" key="11">
    <source>
        <dbReference type="EMBL" id="TQC70247.1"/>
    </source>
</evidence>
<comment type="caution">
    <text evidence="11">The sequence shown here is derived from an EMBL/GenBank/DDBJ whole genome shotgun (WGS) entry which is preliminary data.</text>
</comment>
<dbReference type="EMBL" id="VICF01000009">
    <property type="protein sequence ID" value="TQC70247.1"/>
    <property type="molecule type" value="Genomic_DNA"/>
</dbReference>
<keyword evidence="4" id="KW-1134">Transmembrane beta strand</keyword>
<evidence type="ECO:0000256" key="3">
    <source>
        <dbReference type="ARBA" id="ARBA00022448"/>
    </source>
</evidence>
<dbReference type="Pfam" id="PF00577">
    <property type="entry name" value="Usher"/>
    <property type="match status" value="1"/>
</dbReference>
<evidence type="ECO:0000256" key="1">
    <source>
        <dbReference type="ARBA" id="ARBA00004571"/>
    </source>
</evidence>
<keyword evidence="8" id="KW-0998">Cell outer membrane</keyword>
<proteinExistence type="inferred from homology"/>
<name>A0ABY2ZX86_9GAMM</name>
<dbReference type="SUPFAM" id="SSF141729">
    <property type="entry name" value="FimD N-terminal domain-like"/>
    <property type="match status" value="1"/>
</dbReference>
<dbReference type="RefSeq" id="WP_141496841.1">
    <property type="nucleotide sequence ID" value="NZ_VICF01000009.1"/>
</dbReference>
<evidence type="ECO:0000256" key="8">
    <source>
        <dbReference type="ARBA" id="ARBA00023237"/>
    </source>
</evidence>
<keyword evidence="6" id="KW-0732">Signal</keyword>
<dbReference type="Gene3D" id="2.60.40.2070">
    <property type="match status" value="1"/>
</dbReference>
<evidence type="ECO:0000256" key="7">
    <source>
        <dbReference type="ARBA" id="ARBA00023136"/>
    </source>
</evidence>
<evidence type="ECO:0000313" key="12">
    <source>
        <dbReference type="Proteomes" id="UP000319715"/>
    </source>
</evidence>
<dbReference type="PANTHER" id="PTHR30451:SF10">
    <property type="entry name" value="OUTER MEMBRANE USHER PROTEIN YFCU-RELATED"/>
    <property type="match status" value="1"/>
</dbReference>
<evidence type="ECO:0000256" key="2">
    <source>
        <dbReference type="ARBA" id="ARBA00008064"/>
    </source>
</evidence>
<dbReference type="InterPro" id="IPR025885">
    <property type="entry name" value="PapC_N"/>
</dbReference>
<keyword evidence="12" id="KW-1185">Reference proteome</keyword>
<keyword evidence="3" id="KW-0813">Transport</keyword>
<evidence type="ECO:0000259" key="9">
    <source>
        <dbReference type="Pfam" id="PF13953"/>
    </source>
</evidence>
<dbReference type="Gene3D" id="2.60.40.2610">
    <property type="entry name" value="Outer membrane usher protein FimD, plug domain"/>
    <property type="match status" value="1"/>
</dbReference>
<dbReference type="NCBIfam" id="NF011812">
    <property type="entry name" value="PRK15284.1"/>
    <property type="match status" value="1"/>
</dbReference>
<organism evidence="11 12">
    <name type="scientific">Pantoea dispersa</name>
    <dbReference type="NCBI Taxonomy" id="59814"/>
    <lineage>
        <taxon>Bacteria</taxon>
        <taxon>Pseudomonadati</taxon>
        <taxon>Pseudomonadota</taxon>
        <taxon>Gammaproteobacteria</taxon>
        <taxon>Enterobacterales</taxon>
        <taxon>Erwiniaceae</taxon>
        <taxon>Pantoea</taxon>
    </lineage>
</organism>
<gene>
    <name evidence="11" type="ORF">FK492_19470</name>
</gene>
<dbReference type="InterPro" id="IPR037224">
    <property type="entry name" value="PapC_N_sf"/>
</dbReference>
<dbReference type="Gene3D" id="2.60.40.3110">
    <property type="match status" value="1"/>
</dbReference>
<dbReference type="Gene3D" id="3.10.20.410">
    <property type="match status" value="1"/>
</dbReference>
<dbReference type="InterPro" id="IPR043142">
    <property type="entry name" value="PapC-like_C_sf"/>
</dbReference>
<dbReference type="PANTHER" id="PTHR30451">
    <property type="entry name" value="OUTER MEMBRANE USHER PROTEIN"/>
    <property type="match status" value="1"/>
</dbReference>
<dbReference type="InterPro" id="IPR000015">
    <property type="entry name" value="Fimb_usher"/>
</dbReference>
<dbReference type="Pfam" id="PF13953">
    <property type="entry name" value="PapC_C"/>
    <property type="match status" value="1"/>
</dbReference>
<comment type="subcellular location">
    <subcellularLocation>
        <location evidence="1">Cell outer membrane</location>
        <topology evidence="1">Multi-pass membrane protein</topology>
    </subcellularLocation>
</comment>